<evidence type="ECO:0000256" key="5">
    <source>
        <dbReference type="ARBA" id="ARBA00023054"/>
    </source>
</evidence>
<evidence type="ECO:0000256" key="2">
    <source>
        <dbReference type="ARBA" id="ARBA00006695"/>
    </source>
</evidence>
<reference evidence="11 12" key="1">
    <citation type="submission" date="2024-11" db="EMBL/GenBank/DDBJ databases">
        <title>A near-complete genome assembly of Cinchona calisaya.</title>
        <authorList>
            <person name="Lian D.C."/>
            <person name="Zhao X.W."/>
            <person name="Wei L."/>
        </authorList>
    </citation>
    <scope>NUCLEOTIDE SEQUENCE [LARGE SCALE GENOMIC DNA]</scope>
    <source>
        <tissue evidence="11">Nenye</tissue>
    </source>
</reference>
<evidence type="ECO:0000259" key="10">
    <source>
        <dbReference type="SMART" id="SM01083"/>
    </source>
</evidence>
<evidence type="ECO:0000256" key="1">
    <source>
        <dbReference type="ARBA" id="ARBA00004123"/>
    </source>
</evidence>
<feature type="compositionally biased region" description="Basic and acidic residues" evidence="9">
    <location>
        <begin position="240"/>
        <end position="258"/>
    </location>
</feature>
<evidence type="ECO:0000256" key="6">
    <source>
        <dbReference type="ARBA" id="ARBA00023187"/>
    </source>
</evidence>
<feature type="compositionally biased region" description="Polar residues" evidence="9">
    <location>
        <begin position="261"/>
        <end position="286"/>
    </location>
</feature>
<feature type="compositionally biased region" description="Basic and acidic residues" evidence="9">
    <location>
        <begin position="168"/>
        <end position="187"/>
    </location>
</feature>
<comment type="subcellular location">
    <subcellularLocation>
        <location evidence="1">Nucleus</location>
    </subcellularLocation>
</comment>
<dbReference type="PANTHER" id="PTHR16196">
    <property type="entry name" value="CELL CYCLE CONTROL PROTEIN CWF25"/>
    <property type="match status" value="1"/>
</dbReference>
<dbReference type="GO" id="GO:0006397">
    <property type="term" value="P:mRNA processing"/>
    <property type="evidence" value="ECO:0007669"/>
    <property type="project" value="UniProtKB-KW"/>
</dbReference>
<accession>A0ABD2ZSH3</accession>
<dbReference type="PANTHER" id="PTHR16196:SF0">
    <property type="entry name" value="PRE-MRNA-SPLICING FACTOR CWC25 HOMOLOG"/>
    <property type="match status" value="1"/>
</dbReference>
<keyword evidence="12" id="KW-1185">Reference proteome</keyword>
<dbReference type="InterPro" id="IPR022209">
    <property type="entry name" value="CWC25"/>
</dbReference>
<dbReference type="GO" id="GO:0005681">
    <property type="term" value="C:spliceosomal complex"/>
    <property type="evidence" value="ECO:0007669"/>
    <property type="project" value="UniProtKB-KW"/>
</dbReference>
<dbReference type="EMBL" id="JBJUIK010000007">
    <property type="protein sequence ID" value="KAL3521786.1"/>
    <property type="molecule type" value="Genomic_DNA"/>
</dbReference>
<feature type="domain" description="CBF1-interacting co-repressor CIR N-terminal" evidence="10">
    <location>
        <begin position="10"/>
        <end position="46"/>
    </location>
</feature>
<dbReference type="SMART" id="SM01083">
    <property type="entry name" value="Cir_N"/>
    <property type="match status" value="1"/>
</dbReference>
<keyword evidence="4" id="KW-0747">Spliceosome</keyword>
<dbReference type="InterPro" id="IPR051376">
    <property type="entry name" value="CWC25_splicing_factor"/>
</dbReference>
<gene>
    <name evidence="11" type="ORF">ACH5RR_014620</name>
</gene>
<feature type="region of interest" description="Disordered" evidence="9">
    <location>
        <begin position="154"/>
        <end position="321"/>
    </location>
</feature>
<dbReference type="Pfam" id="PF10197">
    <property type="entry name" value="Cir_N"/>
    <property type="match status" value="1"/>
</dbReference>
<dbReference type="Proteomes" id="UP001630127">
    <property type="component" value="Unassembled WGS sequence"/>
</dbReference>
<feature type="coiled-coil region" evidence="8">
    <location>
        <begin position="22"/>
        <end position="56"/>
    </location>
</feature>
<feature type="compositionally biased region" description="Basic and acidic residues" evidence="9">
    <location>
        <begin position="415"/>
        <end position="424"/>
    </location>
</feature>
<feature type="compositionally biased region" description="Basic and acidic residues" evidence="9">
    <location>
        <begin position="123"/>
        <end position="134"/>
    </location>
</feature>
<keyword evidence="7" id="KW-0539">Nucleus</keyword>
<feature type="region of interest" description="Disordered" evidence="9">
    <location>
        <begin position="82"/>
        <end position="134"/>
    </location>
</feature>
<dbReference type="AlphaFoldDB" id="A0ABD2ZSH3"/>
<evidence type="ECO:0000313" key="12">
    <source>
        <dbReference type="Proteomes" id="UP001630127"/>
    </source>
</evidence>
<evidence type="ECO:0000313" key="11">
    <source>
        <dbReference type="EMBL" id="KAL3521786.1"/>
    </source>
</evidence>
<sequence>MALKFLNKKGWHTGSLRNIENVWKAEQKHEAEQKKLEELRKQIQEERERSEFRLLQEQAGLVPKQDRLEFLYDSGLAVGKGSSSGGFKALEPHPSLKTDSGTGPSTASSSSTTKQSSVPGALFEEKPQSANDAWRKLHSDPLLLIRQREQEALNHVKNNPIQMAMIRKSVENTKDKKKTHNEDDDKASRRKHHDKKKHEKQSSFKHHTGLKNAASNRERRKSGSGNPLQSSDEELSGGVTERDRISDKYKYKYKERRPSVSLDSTTKNNASQQRVKGIQNEETTYSEGHREPGSLNKAKRERNFSESSKFGSSDTARWHEPINRHRSAVKLSEEERAARLREMQKDAELHEVQRWKRLKKAEENDVQEAVRAGISKGSNFLDGVQKRVYGTEKGGSSTIEESVRRRTHYLQGKSDATERNAFRR</sequence>
<organism evidence="11 12">
    <name type="scientific">Cinchona calisaya</name>
    <dbReference type="NCBI Taxonomy" id="153742"/>
    <lineage>
        <taxon>Eukaryota</taxon>
        <taxon>Viridiplantae</taxon>
        <taxon>Streptophyta</taxon>
        <taxon>Embryophyta</taxon>
        <taxon>Tracheophyta</taxon>
        <taxon>Spermatophyta</taxon>
        <taxon>Magnoliopsida</taxon>
        <taxon>eudicotyledons</taxon>
        <taxon>Gunneridae</taxon>
        <taxon>Pentapetalae</taxon>
        <taxon>asterids</taxon>
        <taxon>lamiids</taxon>
        <taxon>Gentianales</taxon>
        <taxon>Rubiaceae</taxon>
        <taxon>Cinchonoideae</taxon>
        <taxon>Cinchoneae</taxon>
        <taxon>Cinchona</taxon>
    </lineage>
</organism>
<dbReference type="Pfam" id="PF12542">
    <property type="entry name" value="CWC25"/>
    <property type="match status" value="1"/>
</dbReference>
<feature type="compositionally biased region" description="Basic residues" evidence="9">
    <location>
        <begin position="188"/>
        <end position="209"/>
    </location>
</feature>
<evidence type="ECO:0000256" key="9">
    <source>
        <dbReference type="SAM" id="MobiDB-lite"/>
    </source>
</evidence>
<dbReference type="InterPro" id="IPR019339">
    <property type="entry name" value="CIR_N_dom"/>
</dbReference>
<keyword evidence="6" id="KW-0508">mRNA splicing</keyword>
<feature type="compositionally biased region" description="Low complexity" evidence="9">
    <location>
        <begin position="98"/>
        <end position="117"/>
    </location>
</feature>
<feature type="region of interest" description="Disordered" evidence="9">
    <location>
        <begin position="392"/>
        <end position="424"/>
    </location>
</feature>
<keyword evidence="3" id="KW-0507">mRNA processing</keyword>
<dbReference type="GO" id="GO:0008380">
    <property type="term" value="P:RNA splicing"/>
    <property type="evidence" value="ECO:0007669"/>
    <property type="project" value="UniProtKB-KW"/>
</dbReference>
<proteinExistence type="inferred from homology"/>
<name>A0ABD2ZSH3_9GENT</name>
<evidence type="ECO:0000256" key="7">
    <source>
        <dbReference type="ARBA" id="ARBA00023242"/>
    </source>
</evidence>
<evidence type="ECO:0000256" key="4">
    <source>
        <dbReference type="ARBA" id="ARBA00022728"/>
    </source>
</evidence>
<keyword evidence="5 8" id="KW-0175">Coiled coil</keyword>
<protein>
    <recommendedName>
        <fullName evidence="10">CBF1-interacting co-repressor CIR N-terminal domain-containing protein</fullName>
    </recommendedName>
</protein>
<evidence type="ECO:0000256" key="8">
    <source>
        <dbReference type="SAM" id="Coils"/>
    </source>
</evidence>
<feature type="compositionally biased region" description="Polar residues" evidence="9">
    <location>
        <begin position="305"/>
        <end position="315"/>
    </location>
</feature>
<comment type="similarity">
    <text evidence="2">Belongs to the CWC25 family.</text>
</comment>
<comment type="caution">
    <text evidence="11">The sequence shown here is derived from an EMBL/GenBank/DDBJ whole genome shotgun (WGS) entry which is preliminary data.</text>
</comment>
<evidence type="ECO:0000256" key="3">
    <source>
        <dbReference type="ARBA" id="ARBA00022664"/>
    </source>
</evidence>